<dbReference type="Gene3D" id="2.100.10.30">
    <property type="entry name" value="Jacalin-like lectin domain"/>
    <property type="match status" value="1"/>
</dbReference>
<dbReference type="GO" id="GO:0030246">
    <property type="term" value="F:carbohydrate binding"/>
    <property type="evidence" value="ECO:0007669"/>
    <property type="project" value="UniProtKB-KW"/>
</dbReference>
<evidence type="ECO:0000259" key="3">
    <source>
        <dbReference type="PROSITE" id="PS51752"/>
    </source>
</evidence>
<protein>
    <submittedName>
        <fullName evidence="4">Inactive protein restricted tev movement 1</fullName>
    </submittedName>
</protein>
<dbReference type="EMBL" id="MJEQ01003535">
    <property type="protein sequence ID" value="OIT22723.1"/>
    <property type="molecule type" value="Genomic_DNA"/>
</dbReference>
<keyword evidence="5" id="KW-1185">Reference proteome</keyword>
<dbReference type="InterPro" id="IPR001229">
    <property type="entry name" value="Jacalin-like_lectin_dom"/>
</dbReference>
<dbReference type="KEGG" id="nau:109217217"/>
<feature type="domain" description="Jacalin-type lectin" evidence="3">
    <location>
        <begin position="1"/>
        <end position="143"/>
    </location>
</feature>
<sequence length="167" mass="18426">MDMVKVGPAGKQDGSQIFVSHYDDNVVGLQFLFFENGKLVLSKRHGVDNLCENFNSVDLDYPSEFLTSISASIQLTRNGDSFLSSISFGTNKGSYGPFGKASAAGNIYHFNYNYQIGNGRSIAGFHGSKCRYGIESIGVYLKTITIPINHFKDPSVKGEEEDYLDRL</sequence>
<dbReference type="AlphaFoldDB" id="A0A1J6KIV7"/>
<evidence type="ECO:0000313" key="5">
    <source>
        <dbReference type="Proteomes" id="UP000187609"/>
    </source>
</evidence>
<proteinExistence type="inferred from homology"/>
<evidence type="ECO:0000256" key="2">
    <source>
        <dbReference type="ARBA" id="ARBA00022734"/>
    </source>
</evidence>
<dbReference type="OrthoDB" id="581739at2759"/>
<dbReference type="Gramene" id="OIT22723">
    <property type="protein sequence ID" value="OIT22723"/>
    <property type="gene ID" value="A4A49_32203"/>
</dbReference>
<dbReference type="Proteomes" id="UP000187609">
    <property type="component" value="Unassembled WGS sequence"/>
</dbReference>
<gene>
    <name evidence="4" type="primary">RTM1_8</name>
    <name evidence="4" type="ORF">A4A49_32203</name>
</gene>
<comment type="similarity">
    <text evidence="1">Belongs to the jacalin lectin family.</text>
</comment>
<organism evidence="4 5">
    <name type="scientific">Nicotiana attenuata</name>
    <name type="common">Coyote tobacco</name>
    <dbReference type="NCBI Taxonomy" id="49451"/>
    <lineage>
        <taxon>Eukaryota</taxon>
        <taxon>Viridiplantae</taxon>
        <taxon>Streptophyta</taxon>
        <taxon>Embryophyta</taxon>
        <taxon>Tracheophyta</taxon>
        <taxon>Spermatophyta</taxon>
        <taxon>Magnoliopsida</taxon>
        <taxon>eudicotyledons</taxon>
        <taxon>Gunneridae</taxon>
        <taxon>Pentapetalae</taxon>
        <taxon>asterids</taxon>
        <taxon>lamiids</taxon>
        <taxon>Solanales</taxon>
        <taxon>Solanaceae</taxon>
        <taxon>Nicotianoideae</taxon>
        <taxon>Nicotianeae</taxon>
        <taxon>Nicotiana</taxon>
    </lineage>
</organism>
<dbReference type="PROSITE" id="PS51752">
    <property type="entry name" value="JACALIN_LECTIN"/>
    <property type="match status" value="1"/>
</dbReference>
<dbReference type="SMR" id="A0A1J6KIV7"/>
<comment type="caution">
    <text evidence="4">The sequence shown here is derived from an EMBL/GenBank/DDBJ whole genome shotgun (WGS) entry which is preliminary data.</text>
</comment>
<dbReference type="PANTHER" id="PTHR47293">
    <property type="entry name" value="JACALIN-RELATED LECTIN 3"/>
    <property type="match status" value="1"/>
</dbReference>
<dbReference type="OMA" id="CRYGIES"/>
<dbReference type="PANTHER" id="PTHR47293:SF70">
    <property type="entry name" value="JACALIN-RELATED LECTIN 24-RELATED"/>
    <property type="match status" value="1"/>
</dbReference>
<dbReference type="InterPro" id="IPR036404">
    <property type="entry name" value="Jacalin-like_lectin_dom_sf"/>
</dbReference>
<dbReference type="STRING" id="49451.A0A1J6KIV7"/>
<keyword evidence="2" id="KW-0430">Lectin</keyword>
<name>A0A1J6KIV7_NICAT</name>
<reference evidence="4" key="1">
    <citation type="submission" date="2016-11" db="EMBL/GenBank/DDBJ databases">
        <title>The genome of Nicotiana attenuata.</title>
        <authorList>
            <person name="Xu S."/>
            <person name="Brockmoeller T."/>
            <person name="Gaquerel E."/>
            <person name="Navarro A."/>
            <person name="Kuhl H."/>
            <person name="Gase K."/>
            <person name="Ling Z."/>
            <person name="Zhou W."/>
            <person name="Kreitzer C."/>
            <person name="Stanke M."/>
            <person name="Tang H."/>
            <person name="Lyons E."/>
            <person name="Pandey P."/>
            <person name="Pandey S.P."/>
            <person name="Timmermann B."/>
            <person name="Baldwin I.T."/>
        </authorList>
    </citation>
    <scope>NUCLEOTIDE SEQUENCE [LARGE SCALE GENOMIC DNA]</scope>
    <source>
        <strain evidence="4">UT</strain>
    </source>
</reference>
<evidence type="ECO:0000256" key="1">
    <source>
        <dbReference type="ARBA" id="ARBA00006568"/>
    </source>
</evidence>
<dbReference type="GeneID" id="109217217"/>
<dbReference type="SMART" id="SM00915">
    <property type="entry name" value="Jacalin"/>
    <property type="match status" value="1"/>
</dbReference>
<evidence type="ECO:0000313" key="4">
    <source>
        <dbReference type="EMBL" id="OIT22723.1"/>
    </source>
</evidence>
<accession>A0A1J6KIV7</accession>
<dbReference type="SUPFAM" id="SSF51101">
    <property type="entry name" value="Mannose-binding lectins"/>
    <property type="match status" value="1"/>
</dbReference>
<dbReference type="Pfam" id="PF01419">
    <property type="entry name" value="Jacalin"/>
    <property type="match status" value="1"/>
</dbReference>